<dbReference type="InterPro" id="IPR052720">
    <property type="entry name" value="Glycosyl_hydrolase_97"/>
</dbReference>
<dbReference type="InterPro" id="IPR014718">
    <property type="entry name" value="GH-type_carb-bd"/>
</dbReference>
<gene>
    <name evidence="7" type="ORF">ACFFF7_12895</name>
</gene>
<dbReference type="Pfam" id="PF14509">
    <property type="entry name" value="GH97_C"/>
    <property type="match status" value="1"/>
</dbReference>
<feature type="chain" id="PRO_5045258295" evidence="3">
    <location>
        <begin position="25"/>
        <end position="664"/>
    </location>
</feature>
<keyword evidence="3" id="KW-0732">Signal</keyword>
<feature type="signal peptide" evidence="3">
    <location>
        <begin position="1"/>
        <end position="24"/>
    </location>
</feature>
<accession>A0ABV6PKE3</accession>
<dbReference type="InterPro" id="IPR029486">
    <property type="entry name" value="GH97_N"/>
</dbReference>
<sequence>MRAVLCRLWLCGLFALGGLSAAQAESIPVWQISSPHGQLRAEVRQSADGGAEYAVSLDGQRVVDWSPLGLTLGWVDQSRADSEQRADFARTVTIAERSRQSVQDAYAMVTGKRRNNAYAAQALTLALTDVETGRQLDLEFQVADDGVAFRYALPGRSALYSWVEHEDTGFAIGLGGTHWGQPYDRPNAWQPAYEAPWNTGLPTGTAVPAEAGPGWSIPALFRSAGGAWILLHESGLTRDYHASHLAPEAPAGLYRIAGPLAADGNGFGDIRAAMTAPAAMPWRFMVISRRLGDIAESNRVFDLAAPSTVADTDWIKPGISSWSWLTDHDSSQDLGKLKAFITLAADRGWSYSLVDANWERIGPDVIEQLVAEGNARGVGVLLWYNSGGRHNAVTEGPRNIMDDRMRRRAEFARLERLGIKGVKIDFFQSDKQERIRQYIEILEDAAAFHLLVNFHGCTVPRGWQRTYPHLMTMEAVRGGEHYTFDSEPDFGQLSTTQNSVLPFTRNVIGSMDFTPVLFSRQRRTRLTTSAHEAALAVVFESGIQHMADGAAGYDGVSADYKRYLANVPTVWDETRFLAGSPGQGIVLARRAGPRWYIAGISGAAAARTLTLDLSFLGRGAAALELKDGPDRYGFYSGRRQLAAGLQRVTLNPYGGFVWVVAAAN</sequence>
<dbReference type="Gene3D" id="3.20.20.70">
    <property type="entry name" value="Aldolase class I"/>
    <property type="match status" value="1"/>
</dbReference>
<evidence type="ECO:0000259" key="5">
    <source>
        <dbReference type="Pfam" id="PF14508"/>
    </source>
</evidence>
<evidence type="ECO:0000259" key="6">
    <source>
        <dbReference type="Pfam" id="PF14509"/>
    </source>
</evidence>
<evidence type="ECO:0000313" key="8">
    <source>
        <dbReference type="Proteomes" id="UP001589943"/>
    </source>
</evidence>
<feature type="domain" description="Glycosyl-hydrolase 97 C-terminal oligomerisation" evidence="6">
    <location>
        <begin position="570"/>
        <end position="656"/>
    </location>
</feature>
<dbReference type="Gene3D" id="2.60.40.1180">
    <property type="entry name" value="Golgi alpha-mannosidase II"/>
    <property type="match status" value="1"/>
</dbReference>
<protein>
    <submittedName>
        <fullName evidence="7">Glycoside hydrolase family 97 catalytic domain-containing protein</fullName>
    </submittedName>
</protein>
<evidence type="ECO:0000313" key="7">
    <source>
        <dbReference type="EMBL" id="MFC0590314.1"/>
    </source>
</evidence>
<proteinExistence type="predicted"/>
<dbReference type="InterPro" id="IPR029483">
    <property type="entry name" value="GH97_C"/>
</dbReference>
<dbReference type="InterPro" id="IPR019563">
    <property type="entry name" value="GH97_catalytic"/>
</dbReference>
<dbReference type="Gene3D" id="2.70.98.10">
    <property type="match status" value="1"/>
</dbReference>
<evidence type="ECO:0000256" key="1">
    <source>
        <dbReference type="ARBA" id="ARBA00022801"/>
    </source>
</evidence>
<dbReference type="Pfam" id="PF14508">
    <property type="entry name" value="GH97_N"/>
    <property type="match status" value="1"/>
</dbReference>
<evidence type="ECO:0000259" key="4">
    <source>
        <dbReference type="Pfam" id="PF10566"/>
    </source>
</evidence>
<dbReference type="PANTHER" id="PTHR35803">
    <property type="entry name" value="GLUCAN 1,4-ALPHA-GLUCOSIDASE SUSB-RELATED"/>
    <property type="match status" value="1"/>
</dbReference>
<dbReference type="PANTHER" id="PTHR35803:SF2">
    <property type="entry name" value="RETAINING ALPHA-GALACTOSIDASE"/>
    <property type="match status" value="1"/>
</dbReference>
<dbReference type="SUPFAM" id="SSF51445">
    <property type="entry name" value="(Trans)glycosidases"/>
    <property type="match status" value="1"/>
</dbReference>
<organism evidence="7 8">
    <name type="scientific">Novosphingobium aquiterrae</name>
    <dbReference type="NCBI Taxonomy" id="624388"/>
    <lineage>
        <taxon>Bacteria</taxon>
        <taxon>Pseudomonadati</taxon>
        <taxon>Pseudomonadota</taxon>
        <taxon>Alphaproteobacteria</taxon>
        <taxon>Sphingomonadales</taxon>
        <taxon>Sphingomonadaceae</taxon>
        <taxon>Novosphingobium</taxon>
    </lineage>
</organism>
<dbReference type="InterPro" id="IPR013780">
    <property type="entry name" value="Glyco_hydro_b"/>
</dbReference>
<keyword evidence="1 7" id="KW-0378">Hydrolase</keyword>
<dbReference type="Pfam" id="PF10566">
    <property type="entry name" value="Glyco_hydro_97"/>
    <property type="match status" value="1"/>
</dbReference>
<dbReference type="GO" id="GO:0016787">
    <property type="term" value="F:hydrolase activity"/>
    <property type="evidence" value="ECO:0007669"/>
    <property type="project" value="UniProtKB-KW"/>
</dbReference>
<evidence type="ECO:0000256" key="3">
    <source>
        <dbReference type="SAM" id="SignalP"/>
    </source>
</evidence>
<evidence type="ECO:0000256" key="2">
    <source>
        <dbReference type="ARBA" id="ARBA00023295"/>
    </source>
</evidence>
<reference evidence="7 8" key="1">
    <citation type="submission" date="2024-09" db="EMBL/GenBank/DDBJ databases">
        <authorList>
            <person name="Sun Q."/>
            <person name="Mori K."/>
        </authorList>
    </citation>
    <scope>NUCLEOTIDE SEQUENCE [LARGE SCALE GENOMIC DNA]</scope>
    <source>
        <strain evidence="7 8">NCAIM B.02537</strain>
    </source>
</reference>
<dbReference type="Proteomes" id="UP001589943">
    <property type="component" value="Unassembled WGS sequence"/>
</dbReference>
<dbReference type="RefSeq" id="WP_379481757.1">
    <property type="nucleotide sequence ID" value="NZ_JBHLTL010000006.1"/>
</dbReference>
<dbReference type="InterPro" id="IPR017853">
    <property type="entry name" value="GH"/>
</dbReference>
<dbReference type="EMBL" id="JBHLTL010000006">
    <property type="protein sequence ID" value="MFC0590314.1"/>
    <property type="molecule type" value="Genomic_DNA"/>
</dbReference>
<comment type="caution">
    <text evidence="7">The sequence shown here is derived from an EMBL/GenBank/DDBJ whole genome shotgun (WGS) entry which is preliminary data.</text>
</comment>
<keyword evidence="2" id="KW-0326">Glycosidase</keyword>
<feature type="domain" description="Glycosyl-hydrolase 97 catalytic" evidence="4">
    <location>
        <begin position="319"/>
        <end position="476"/>
    </location>
</feature>
<name>A0ABV6PKE3_9SPHN</name>
<dbReference type="InterPro" id="IPR013785">
    <property type="entry name" value="Aldolase_TIM"/>
</dbReference>
<feature type="domain" description="Glycosyl-hydrolase 97 N-terminal" evidence="5">
    <location>
        <begin position="32"/>
        <end position="306"/>
    </location>
</feature>
<keyword evidence="8" id="KW-1185">Reference proteome</keyword>